<evidence type="ECO:0000313" key="1">
    <source>
        <dbReference type="EMBL" id="ONM20646.1"/>
    </source>
</evidence>
<keyword evidence="1" id="KW-0396">Initiation factor</keyword>
<protein>
    <submittedName>
        <fullName evidence="1">Eukaryotic translation initiation factor 3 subunit E</fullName>
    </submittedName>
</protein>
<name>A0A1D6EL84_MAIZE</name>
<proteinExistence type="predicted"/>
<reference evidence="1" key="1">
    <citation type="submission" date="2015-12" db="EMBL/GenBank/DDBJ databases">
        <title>Update maize B73 reference genome by single molecule sequencing technologies.</title>
        <authorList>
            <consortium name="Maize Genome Sequencing Project"/>
            <person name="Ware D."/>
        </authorList>
    </citation>
    <scope>NUCLEOTIDE SEQUENCE [LARGE SCALE GENOMIC DNA]</scope>
    <source>
        <tissue evidence="1">Seedling</tissue>
    </source>
</reference>
<gene>
    <name evidence="1" type="ORF">ZEAMMB73_Zm00001d005238</name>
</gene>
<dbReference type="EMBL" id="CM007648">
    <property type="protein sequence ID" value="ONM20646.1"/>
    <property type="molecule type" value="Genomic_DNA"/>
</dbReference>
<dbReference type="AlphaFoldDB" id="A0A1D6EL84"/>
<dbReference type="GO" id="GO:0003743">
    <property type="term" value="F:translation initiation factor activity"/>
    <property type="evidence" value="ECO:0007669"/>
    <property type="project" value="UniProtKB-KW"/>
</dbReference>
<organism evidence="1">
    <name type="scientific">Zea mays</name>
    <name type="common">Maize</name>
    <dbReference type="NCBI Taxonomy" id="4577"/>
    <lineage>
        <taxon>Eukaryota</taxon>
        <taxon>Viridiplantae</taxon>
        <taxon>Streptophyta</taxon>
        <taxon>Embryophyta</taxon>
        <taxon>Tracheophyta</taxon>
        <taxon>Spermatophyta</taxon>
        <taxon>Magnoliopsida</taxon>
        <taxon>Liliopsida</taxon>
        <taxon>Poales</taxon>
        <taxon>Poaceae</taxon>
        <taxon>PACMAD clade</taxon>
        <taxon>Panicoideae</taxon>
        <taxon>Andropogonodae</taxon>
        <taxon>Andropogoneae</taxon>
        <taxon>Tripsacinae</taxon>
        <taxon>Zea</taxon>
    </lineage>
</organism>
<sequence>MDYLEGPLNELGGFGLKTCLNVIPHSLCDNSIIIPTMLIKASPRHPAGQEWTPWAMAACLTWRMLGKRLGVRPDDAMSSPLRPSPTVSSLIPNSPAICICCCASPAICAPPLPSTALAPFVSTLHLASAVLRAPSSCSLQQCCAAYSSKCWCSK</sequence>
<keyword evidence="1" id="KW-0648">Protein biosynthesis</keyword>
<accession>A0A1D6EL84</accession>